<comment type="function">
    <text evidence="3 4">Catalyzes the conversion of N5-carboxyaminoimidazole ribonucleotide (N5-CAIR) to 4-carboxy-5-aminoimidazole ribonucleotide (CAIR).</text>
</comment>
<name>A0A1G2HG98_9BACT</name>
<evidence type="ECO:0000313" key="8">
    <source>
        <dbReference type="Proteomes" id="UP000178835"/>
    </source>
</evidence>
<dbReference type="EMBL" id="MHOH01000010">
    <property type="protein sequence ID" value="OGZ60918.1"/>
    <property type="molecule type" value="Genomic_DNA"/>
</dbReference>
<evidence type="ECO:0000256" key="1">
    <source>
        <dbReference type="ARBA" id="ARBA00022755"/>
    </source>
</evidence>
<dbReference type="GO" id="GO:0006189">
    <property type="term" value="P:'de novo' IMP biosynthetic process"/>
    <property type="evidence" value="ECO:0007669"/>
    <property type="project" value="UniProtKB-UniRule"/>
</dbReference>
<evidence type="ECO:0000313" key="7">
    <source>
        <dbReference type="EMBL" id="OGZ60918.1"/>
    </source>
</evidence>
<dbReference type="InterPro" id="IPR000031">
    <property type="entry name" value="PurE_dom"/>
</dbReference>
<sequence>MNKLVGILMGSDSDLKVMSDAAKILDELEITYEISVLSTHRVPNQTADYAKRAMGRGIKVLIAGAGGAAALPGSLAALTTLPVIGVPVETKSLEGLDSLLSIVQMPPGVPVATVGIDSAKNAGILAAEIIGVSDQKISKRLDAYKQKLRDEVLSKNSKLQKLGWANYLKEKNAK</sequence>
<accession>A0A1G2HG98</accession>
<gene>
    <name evidence="3" type="primary">purE</name>
    <name evidence="7" type="ORF">A2919_00100</name>
</gene>
<feature type="binding site" evidence="3 5">
    <location>
        <position position="41"/>
    </location>
    <ligand>
        <name>substrate</name>
    </ligand>
</feature>
<dbReference type="PIRSF" id="PIRSF001338">
    <property type="entry name" value="AIR_carboxylase"/>
    <property type="match status" value="1"/>
</dbReference>
<evidence type="ECO:0000256" key="2">
    <source>
        <dbReference type="ARBA" id="ARBA00023235"/>
    </source>
</evidence>
<dbReference type="NCBIfam" id="TIGR01162">
    <property type="entry name" value="purE"/>
    <property type="match status" value="1"/>
</dbReference>
<dbReference type="PANTHER" id="PTHR23046">
    <property type="entry name" value="PHOSPHORIBOSYLAMINOIMIDAZOLE CARBOXYLASE CATALYTIC SUBUNIT"/>
    <property type="match status" value="1"/>
</dbReference>
<reference evidence="7 8" key="1">
    <citation type="journal article" date="2016" name="Nat. Commun.">
        <title>Thousands of microbial genomes shed light on interconnected biogeochemical processes in an aquifer system.</title>
        <authorList>
            <person name="Anantharaman K."/>
            <person name="Brown C.T."/>
            <person name="Hug L.A."/>
            <person name="Sharon I."/>
            <person name="Castelle C.J."/>
            <person name="Probst A.J."/>
            <person name="Thomas B.C."/>
            <person name="Singh A."/>
            <person name="Wilkins M.J."/>
            <person name="Karaoz U."/>
            <person name="Brodie E.L."/>
            <person name="Williams K.H."/>
            <person name="Hubbard S.S."/>
            <person name="Banfield J.F."/>
        </authorList>
    </citation>
    <scope>NUCLEOTIDE SEQUENCE [LARGE SCALE GENOMIC DNA]</scope>
</reference>
<evidence type="ECO:0000256" key="4">
    <source>
        <dbReference type="PIRNR" id="PIRNR001338"/>
    </source>
</evidence>
<dbReference type="PANTHER" id="PTHR23046:SF2">
    <property type="entry name" value="PHOSPHORIBOSYLAMINOIMIDAZOLE CARBOXYLASE"/>
    <property type="match status" value="1"/>
</dbReference>
<dbReference type="SMART" id="SM01001">
    <property type="entry name" value="AIRC"/>
    <property type="match status" value="1"/>
</dbReference>
<dbReference type="InterPro" id="IPR024694">
    <property type="entry name" value="PurE_prokaryotes"/>
</dbReference>
<dbReference type="InterPro" id="IPR033747">
    <property type="entry name" value="PurE_ClassI"/>
</dbReference>
<comment type="catalytic activity">
    <reaction evidence="3 4">
        <text>5-carboxyamino-1-(5-phospho-D-ribosyl)imidazole + H(+) = 5-amino-1-(5-phospho-D-ribosyl)imidazole-4-carboxylate</text>
        <dbReference type="Rhea" id="RHEA:13193"/>
        <dbReference type="ChEBI" id="CHEBI:15378"/>
        <dbReference type="ChEBI" id="CHEBI:58730"/>
        <dbReference type="ChEBI" id="CHEBI:77657"/>
        <dbReference type="EC" id="5.4.99.18"/>
    </reaction>
</comment>
<dbReference type="Proteomes" id="UP000178835">
    <property type="component" value="Unassembled WGS sequence"/>
</dbReference>
<organism evidence="7 8">
    <name type="scientific">Candidatus Spechtbacteria bacterium RIFCSPLOWO2_01_FULL_43_12</name>
    <dbReference type="NCBI Taxonomy" id="1802162"/>
    <lineage>
        <taxon>Bacteria</taxon>
        <taxon>Candidatus Spechtiibacteriota</taxon>
    </lineage>
</organism>
<dbReference type="Gene3D" id="3.40.50.1970">
    <property type="match status" value="1"/>
</dbReference>
<dbReference type="UniPathway" id="UPA00074">
    <property type="reaction ID" value="UER00943"/>
</dbReference>
<proteinExistence type="inferred from homology"/>
<dbReference type="SUPFAM" id="SSF52255">
    <property type="entry name" value="N5-CAIR mutase (phosphoribosylaminoimidazole carboxylase, PurE)"/>
    <property type="match status" value="1"/>
</dbReference>
<comment type="pathway">
    <text evidence="3 4">Purine metabolism; IMP biosynthesis via de novo pathway; 5-amino-1-(5-phospho-D-ribosyl)imidazole-4-carboxylate from 5-amino-1-(5-phospho-D-ribosyl)imidazole (N5-CAIR route): step 2/2.</text>
</comment>
<keyword evidence="2 3" id="KW-0413">Isomerase</keyword>
<dbReference type="Pfam" id="PF00731">
    <property type="entry name" value="AIRC"/>
    <property type="match status" value="1"/>
</dbReference>
<comment type="caution">
    <text evidence="7">The sequence shown here is derived from an EMBL/GenBank/DDBJ whole genome shotgun (WGS) entry which is preliminary data.</text>
</comment>
<dbReference type="AlphaFoldDB" id="A0A1G2HG98"/>
<keyword evidence="1 3" id="KW-0658">Purine biosynthesis</keyword>
<evidence type="ECO:0000259" key="6">
    <source>
        <dbReference type="SMART" id="SM01001"/>
    </source>
</evidence>
<comment type="similarity">
    <text evidence="3">Belongs to the AIR carboxylase family. Class I subfamily.</text>
</comment>
<dbReference type="EC" id="5.4.99.18" evidence="3 4"/>
<feature type="binding site" evidence="3 5">
    <location>
        <position position="14"/>
    </location>
    <ligand>
        <name>substrate</name>
    </ligand>
</feature>
<feature type="domain" description="PurE" evidence="6">
    <location>
        <begin position="3"/>
        <end position="152"/>
    </location>
</feature>
<protein>
    <recommendedName>
        <fullName evidence="3 4">N5-carboxyaminoimidazole ribonucleotide mutase</fullName>
        <shortName evidence="3 4">N5-CAIR mutase</shortName>
        <ecNumber evidence="3 4">5.4.99.18</ecNumber>
    </recommendedName>
    <alternativeName>
        <fullName evidence="3">5-(carboxyamino)imidazole ribonucleotide mutase</fullName>
    </alternativeName>
</protein>
<evidence type="ECO:0000256" key="5">
    <source>
        <dbReference type="PIRSR" id="PIRSR001338-1"/>
    </source>
</evidence>
<dbReference type="HAMAP" id="MF_01929">
    <property type="entry name" value="PurE_classI"/>
    <property type="match status" value="1"/>
</dbReference>
<feature type="binding site" evidence="3 5">
    <location>
        <position position="11"/>
    </location>
    <ligand>
        <name>substrate</name>
    </ligand>
</feature>
<dbReference type="GO" id="GO:0034023">
    <property type="term" value="F:5-(carboxyamino)imidazole ribonucleotide mutase activity"/>
    <property type="evidence" value="ECO:0007669"/>
    <property type="project" value="UniProtKB-UniRule"/>
</dbReference>
<evidence type="ECO:0000256" key="3">
    <source>
        <dbReference type="HAMAP-Rule" id="MF_01929"/>
    </source>
</evidence>